<accession>A0AC60A9L7</accession>
<sequence>MRPGLTSGALTQPFRPHALTGKASRQSFRFENRSRAAAATVAPAFLRVRCPGRPAWGCSSRDSPATPALPLASARRQVRRGGARRSAARQQPGGEAGRRRGSRGRRRPHQEMPAHAPALAGAALRPGKVAGPVRGLVGCSRALALGAGPRGGGAPGSRRRASALREDRAAGGRRGLRAPGLGRRLPSSEMSVCPSVPGPTASAAGYRGRRAACSSGCPRLEITRTIASTWSPNSLKSTSSHQPLICIPEVAPRSPAREPLRPPPPGGSPAGLGGRLAGRTERR</sequence>
<name>A0AC60A9L7_RANTA</name>
<evidence type="ECO:0000313" key="1">
    <source>
        <dbReference type="EMBL" id="CAN0571910.1"/>
    </source>
</evidence>
<reference evidence="1" key="2">
    <citation type="submission" date="2025-03" db="EMBL/GenBank/DDBJ databases">
        <authorList>
            <consortium name="ELIXIR-Norway"/>
            <consortium name="Elixir Norway"/>
        </authorList>
    </citation>
    <scope>NUCLEOTIDE SEQUENCE</scope>
</reference>
<reference evidence="1" key="1">
    <citation type="submission" date="2023-05" db="EMBL/GenBank/DDBJ databases">
        <authorList>
            <consortium name="ELIXIR-Norway"/>
        </authorList>
    </citation>
    <scope>NUCLEOTIDE SEQUENCE</scope>
</reference>
<organism evidence="1 2">
    <name type="scientific">Rangifer tarandus platyrhynchus</name>
    <name type="common">Svalbard reindeer</name>
    <dbReference type="NCBI Taxonomy" id="3082113"/>
    <lineage>
        <taxon>Eukaryota</taxon>
        <taxon>Metazoa</taxon>
        <taxon>Chordata</taxon>
        <taxon>Craniata</taxon>
        <taxon>Vertebrata</taxon>
        <taxon>Euteleostomi</taxon>
        <taxon>Mammalia</taxon>
        <taxon>Eutheria</taxon>
        <taxon>Laurasiatheria</taxon>
        <taxon>Artiodactyla</taxon>
        <taxon>Ruminantia</taxon>
        <taxon>Pecora</taxon>
        <taxon>Cervidae</taxon>
        <taxon>Odocoileinae</taxon>
        <taxon>Rangifer</taxon>
    </lineage>
</organism>
<proteinExistence type="predicted"/>
<dbReference type="Proteomes" id="UP001162501">
    <property type="component" value="Chromosome 9"/>
</dbReference>
<protein>
    <submittedName>
        <fullName evidence="1">Uncharacterized protein</fullName>
    </submittedName>
</protein>
<dbReference type="EMBL" id="OX596093">
    <property type="protein sequence ID" value="CAN0571910.1"/>
    <property type="molecule type" value="Genomic_DNA"/>
</dbReference>
<evidence type="ECO:0000313" key="2">
    <source>
        <dbReference type="Proteomes" id="UP001162501"/>
    </source>
</evidence>
<gene>
    <name evidence="1" type="ORF">MRATA1EN22A_LOCUS28385</name>
</gene>